<dbReference type="RefSeq" id="WP_247201943.1">
    <property type="nucleotide sequence ID" value="NZ_JALKCG010000007.1"/>
</dbReference>
<dbReference type="EMBL" id="JALKCG010000007">
    <property type="protein sequence ID" value="MCK0209433.1"/>
    <property type="molecule type" value="Genomic_DNA"/>
</dbReference>
<feature type="transmembrane region" description="Helical" evidence="1">
    <location>
        <begin position="89"/>
        <end position="117"/>
    </location>
</feature>
<name>A0ABT0DQ83_9HYPH</name>
<gene>
    <name evidence="3" type="ORF">MWN33_15470</name>
</gene>
<reference evidence="3 4" key="1">
    <citation type="submission" date="2022-04" db="EMBL/GenBank/DDBJ databases">
        <authorList>
            <person name="Grouzdev D.S."/>
            <person name="Pantiukh K.S."/>
            <person name="Krutkina M.S."/>
        </authorList>
    </citation>
    <scope>NUCLEOTIDE SEQUENCE [LARGE SCALE GENOMIC DNA]</scope>
    <source>
        <strain evidence="3 4">Jip08</strain>
    </source>
</reference>
<keyword evidence="4" id="KW-1185">Reference proteome</keyword>
<feature type="signal peptide" evidence="2">
    <location>
        <begin position="1"/>
        <end position="24"/>
    </location>
</feature>
<keyword evidence="2" id="KW-0732">Signal</keyword>
<reference evidence="4" key="2">
    <citation type="submission" date="2023-07" db="EMBL/GenBank/DDBJ databases">
        <title>Ancylobacter moscoviensis sp. nov., facultatively methylotrophic bacteria from activated sludge and the reclassification of Starkeya novella (Starkey 1934) Kelly et al. 2000 as Ancylobacter novellus comb. nov., Starkeya koreensis Im et al. 2006 as Ancylobacter koreensis comb.nov., Angulomicrobium tetraedrale Vasil'eva et al. 1986 as Ancylobacter tetraedralis comb. nov., Angulomicrobium amanitiforme Fritz et al. 2004 as Ancylobacter amanitiformis comb. nov. and Methylorhabdus multivorans Doronina et al. 1996 as Ancylobacter multivorans comb. nov. and emended description of the genus Ancylobacter.</title>
        <authorList>
            <person name="Doronina N."/>
            <person name="Chemodurova A."/>
            <person name="Grouzdev D."/>
            <person name="Koziaeva V."/>
            <person name="Shi W."/>
            <person name="Wu L."/>
            <person name="Kaparullina E."/>
        </authorList>
    </citation>
    <scope>NUCLEOTIDE SEQUENCE [LARGE SCALE GENOMIC DNA]</scope>
    <source>
        <strain evidence="4">Jip08</strain>
    </source>
</reference>
<sequence length="118" mass="11239">MARLAILLTAALLAPALAAAPARAAEPAGRVNVHVTALAPAVAFGQPARLPTADEHALGAAQAGTRDTGSGLELPAQQMLVGAALLGGAFALGLAATGSLSTALGAAGAVVIGYAVLP</sequence>
<dbReference type="Proteomes" id="UP001202867">
    <property type="component" value="Unassembled WGS sequence"/>
</dbReference>
<organism evidence="3 4">
    <name type="scientific">Ancylobacter koreensis</name>
    <dbReference type="NCBI Taxonomy" id="266121"/>
    <lineage>
        <taxon>Bacteria</taxon>
        <taxon>Pseudomonadati</taxon>
        <taxon>Pseudomonadota</taxon>
        <taxon>Alphaproteobacteria</taxon>
        <taxon>Hyphomicrobiales</taxon>
        <taxon>Xanthobacteraceae</taxon>
        <taxon>Ancylobacter</taxon>
    </lineage>
</organism>
<keyword evidence="1" id="KW-0472">Membrane</keyword>
<evidence type="ECO:0000313" key="3">
    <source>
        <dbReference type="EMBL" id="MCK0209433.1"/>
    </source>
</evidence>
<keyword evidence="1" id="KW-0812">Transmembrane</keyword>
<evidence type="ECO:0000256" key="2">
    <source>
        <dbReference type="SAM" id="SignalP"/>
    </source>
</evidence>
<protein>
    <submittedName>
        <fullName evidence="3">Uncharacterized protein</fullName>
    </submittedName>
</protein>
<proteinExistence type="predicted"/>
<keyword evidence="1" id="KW-1133">Transmembrane helix</keyword>
<feature type="chain" id="PRO_5045799884" evidence="2">
    <location>
        <begin position="25"/>
        <end position="118"/>
    </location>
</feature>
<evidence type="ECO:0000256" key="1">
    <source>
        <dbReference type="SAM" id="Phobius"/>
    </source>
</evidence>
<accession>A0ABT0DQ83</accession>
<comment type="caution">
    <text evidence="3">The sequence shown here is derived from an EMBL/GenBank/DDBJ whole genome shotgun (WGS) entry which is preliminary data.</text>
</comment>
<evidence type="ECO:0000313" key="4">
    <source>
        <dbReference type="Proteomes" id="UP001202867"/>
    </source>
</evidence>